<evidence type="ECO:0000256" key="1">
    <source>
        <dbReference type="SAM" id="MobiDB-lite"/>
    </source>
</evidence>
<organism evidence="2 3">
    <name type="scientific">Dacryopinax primogenitus (strain DJM 731)</name>
    <name type="common">Brown rot fungus</name>
    <dbReference type="NCBI Taxonomy" id="1858805"/>
    <lineage>
        <taxon>Eukaryota</taxon>
        <taxon>Fungi</taxon>
        <taxon>Dikarya</taxon>
        <taxon>Basidiomycota</taxon>
        <taxon>Agaricomycotina</taxon>
        <taxon>Dacrymycetes</taxon>
        <taxon>Dacrymycetales</taxon>
        <taxon>Dacrymycetaceae</taxon>
        <taxon>Dacryopinax</taxon>
    </lineage>
</organism>
<dbReference type="AlphaFoldDB" id="M5FU29"/>
<proteinExistence type="predicted"/>
<feature type="region of interest" description="Disordered" evidence="1">
    <location>
        <begin position="77"/>
        <end position="108"/>
    </location>
</feature>
<dbReference type="Proteomes" id="UP000030653">
    <property type="component" value="Unassembled WGS sequence"/>
</dbReference>
<accession>M5FU29</accession>
<sequence>MFLNKLTRKSSSRLRLEAAIARRAVNRLPISRQPTAASELPSYIVALSSPPAHGVPIHAPTAHIDLSSLPAVPPPVVLPPPYEPGPRELAQMVSQPEAQATPPRHVAP</sequence>
<evidence type="ECO:0000313" key="2">
    <source>
        <dbReference type="EMBL" id="EJT96716.1"/>
    </source>
</evidence>
<dbReference type="GeneID" id="63689266"/>
<evidence type="ECO:0000313" key="3">
    <source>
        <dbReference type="Proteomes" id="UP000030653"/>
    </source>
</evidence>
<gene>
    <name evidence="2" type="ORF">DACRYDRAFT_25538</name>
</gene>
<dbReference type="RefSeq" id="XP_040623614.1">
    <property type="nucleotide sequence ID" value="XM_040774204.1"/>
</dbReference>
<protein>
    <submittedName>
        <fullName evidence="2">Uncharacterized protein</fullName>
    </submittedName>
</protein>
<dbReference type="HOGENOM" id="CLU_2196867_0_0_1"/>
<reference evidence="2 3" key="1">
    <citation type="journal article" date="2012" name="Science">
        <title>The Paleozoic origin of enzymatic lignin decomposition reconstructed from 31 fungal genomes.</title>
        <authorList>
            <person name="Floudas D."/>
            <person name="Binder M."/>
            <person name="Riley R."/>
            <person name="Barry K."/>
            <person name="Blanchette R.A."/>
            <person name="Henrissat B."/>
            <person name="Martinez A.T."/>
            <person name="Otillar R."/>
            <person name="Spatafora J.W."/>
            <person name="Yadav J.S."/>
            <person name="Aerts A."/>
            <person name="Benoit I."/>
            <person name="Boyd A."/>
            <person name="Carlson A."/>
            <person name="Copeland A."/>
            <person name="Coutinho P.M."/>
            <person name="de Vries R.P."/>
            <person name="Ferreira P."/>
            <person name="Findley K."/>
            <person name="Foster B."/>
            <person name="Gaskell J."/>
            <person name="Glotzer D."/>
            <person name="Gorecki P."/>
            <person name="Heitman J."/>
            <person name="Hesse C."/>
            <person name="Hori C."/>
            <person name="Igarashi K."/>
            <person name="Jurgens J.A."/>
            <person name="Kallen N."/>
            <person name="Kersten P."/>
            <person name="Kohler A."/>
            <person name="Kuees U."/>
            <person name="Kumar T.K.A."/>
            <person name="Kuo A."/>
            <person name="LaButti K."/>
            <person name="Larrondo L.F."/>
            <person name="Lindquist E."/>
            <person name="Ling A."/>
            <person name="Lombard V."/>
            <person name="Lucas S."/>
            <person name="Lundell T."/>
            <person name="Martin R."/>
            <person name="McLaughlin D.J."/>
            <person name="Morgenstern I."/>
            <person name="Morin E."/>
            <person name="Murat C."/>
            <person name="Nagy L.G."/>
            <person name="Nolan M."/>
            <person name="Ohm R.A."/>
            <person name="Patyshakuliyeva A."/>
            <person name="Rokas A."/>
            <person name="Ruiz-Duenas F.J."/>
            <person name="Sabat G."/>
            <person name="Salamov A."/>
            <person name="Samejima M."/>
            <person name="Schmutz J."/>
            <person name="Slot J.C."/>
            <person name="St John F."/>
            <person name="Stenlid J."/>
            <person name="Sun H."/>
            <person name="Sun S."/>
            <person name="Syed K."/>
            <person name="Tsang A."/>
            <person name="Wiebenga A."/>
            <person name="Young D."/>
            <person name="Pisabarro A."/>
            <person name="Eastwood D.C."/>
            <person name="Martin F."/>
            <person name="Cullen D."/>
            <person name="Grigoriev I.V."/>
            <person name="Hibbett D.S."/>
        </authorList>
    </citation>
    <scope>NUCLEOTIDE SEQUENCE [LARGE SCALE GENOMIC DNA]</scope>
    <source>
        <strain evidence="2 3">DJM-731 SS1</strain>
    </source>
</reference>
<keyword evidence="3" id="KW-1185">Reference proteome</keyword>
<name>M5FU29_DACPD</name>
<dbReference type="EMBL" id="JH795881">
    <property type="protein sequence ID" value="EJT96716.1"/>
    <property type="molecule type" value="Genomic_DNA"/>
</dbReference>